<protein>
    <submittedName>
        <fullName evidence="2">Uncharacterized protein</fullName>
    </submittedName>
</protein>
<dbReference type="EMBL" id="JACEFF010000852">
    <property type="protein sequence ID" value="KAH9629762.1"/>
    <property type="molecule type" value="Genomic_DNA"/>
</dbReference>
<accession>A0A922S9T4</accession>
<evidence type="ECO:0000313" key="2">
    <source>
        <dbReference type="EMBL" id="KAH9629762.1"/>
    </source>
</evidence>
<comment type="caution">
    <text evidence="2">The sequence shown here is derived from an EMBL/GenBank/DDBJ whole genome shotgun (WGS) entry which is preliminary data.</text>
</comment>
<name>A0A922S9T4_SPOEX</name>
<evidence type="ECO:0000256" key="1">
    <source>
        <dbReference type="SAM" id="Phobius"/>
    </source>
</evidence>
<proteinExistence type="predicted"/>
<feature type="transmembrane region" description="Helical" evidence="1">
    <location>
        <begin position="137"/>
        <end position="162"/>
    </location>
</feature>
<dbReference type="Proteomes" id="UP000814243">
    <property type="component" value="Unassembled WGS sequence"/>
</dbReference>
<keyword evidence="1" id="KW-1133">Transmembrane helix</keyword>
<keyword evidence="1" id="KW-0472">Membrane</keyword>
<dbReference type="AlphaFoldDB" id="A0A922S9T4"/>
<gene>
    <name evidence="2" type="ORF">HF086_009889</name>
</gene>
<keyword evidence="1" id="KW-0812">Transmembrane</keyword>
<reference evidence="2" key="1">
    <citation type="journal article" date="2021" name="G3 (Bethesda)">
        <title>Genome and transcriptome analysis of the beet armyworm Spodoptera exigua reveals targets for pest control. .</title>
        <authorList>
            <person name="Simon S."/>
            <person name="Breeschoten T."/>
            <person name="Jansen H.J."/>
            <person name="Dirks R.P."/>
            <person name="Schranz M.E."/>
            <person name="Ros V.I.D."/>
        </authorList>
    </citation>
    <scope>NUCLEOTIDE SEQUENCE</scope>
    <source>
        <strain evidence="2">TB_SE_WUR_2020</strain>
    </source>
</reference>
<sequence>MSCASSFLFTLNAGGTVEVNLYMEPTDVNDHIQILVQQEISVGEDYITGMKFLNSVNGWYTAQITLAGPDVYQGYISIIGMAAQNSKVIVDSFRYIPPGTNEDVCWIYEPPPTTPAPTTPAPNPCVRPPSEEEDTWFWTKLIIALIILLNLIVLVLTCIVFYELGRSKAEIPIIKRFMSTPSPSQQ</sequence>
<evidence type="ECO:0000313" key="3">
    <source>
        <dbReference type="Proteomes" id="UP000814243"/>
    </source>
</evidence>
<organism evidence="2 3">
    <name type="scientific">Spodoptera exigua</name>
    <name type="common">Beet armyworm</name>
    <name type="synonym">Noctua fulgens</name>
    <dbReference type="NCBI Taxonomy" id="7107"/>
    <lineage>
        <taxon>Eukaryota</taxon>
        <taxon>Metazoa</taxon>
        <taxon>Ecdysozoa</taxon>
        <taxon>Arthropoda</taxon>
        <taxon>Hexapoda</taxon>
        <taxon>Insecta</taxon>
        <taxon>Pterygota</taxon>
        <taxon>Neoptera</taxon>
        <taxon>Endopterygota</taxon>
        <taxon>Lepidoptera</taxon>
        <taxon>Glossata</taxon>
        <taxon>Ditrysia</taxon>
        <taxon>Noctuoidea</taxon>
        <taxon>Noctuidae</taxon>
        <taxon>Amphipyrinae</taxon>
        <taxon>Spodoptera</taxon>
    </lineage>
</organism>